<evidence type="ECO:0000256" key="7">
    <source>
        <dbReference type="ARBA" id="ARBA00022824"/>
    </source>
</evidence>
<proteinExistence type="inferred from homology"/>
<dbReference type="GO" id="GO:0030497">
    <property type="term" value="P:fatty acid elongation"/>
    <property type="evidence" value="ECO:0007669"/>
    <property type="project" value="TreeGrafter"/>
</dbReference>
<keyword evidence="9 15" id="KW-1133">Transmembrane helix</keyword>
<comment type="subcellular location">
    <subcellularLocation>
        <location evidence="1 15">Endoplasmic reticulum membrane</location>
        <topology evidence="1 15">Multi-pass membrane protein</topology>
    </subcellularLocation>
</comment>
<evidence type="ECO:0000256" key="8">
    <source>
        <dbReference type="ARBA" id="ARBA00022832"/>
    </source>
</evidence>
<feature type="transmembrane region" description="Helical" evidence="15">
    <location>
        <begin position="172"/>
        <end position="197"/>
    </location>
</feature>
<evidence type="ECO:0000256" key="1">
    <source>
        <dbReference type="ARBA" id="ARBA00004477"/>
    </source>
</evidence>
<reference key="2">
    <citation type="submission" date="2011-10" db="EMBL/GenBank/DDBJ databases">
        <title>The genome and transcriptome sequence of Clonorchis sinensis provide insights into the carcinogenic liver fluke.</title>
        <authorList>
            <person name="Wang X."/>
            <person name="Huang Y."/>
            <person name="Chen W."/>
            <person name="Liu H."/>
            <person name="Guo L."/>
            <person name="Chen Y."/>
            <person name="Luo F."/>
            <person name="Zhou W."/>
            <person name="Sun J."/>
            <person name="Mao Q."/>
            <person name="Liang P."/>
            <person name="Zhou C."/>
            <person name="Tian Y."/>
            <person name="Men J."/>
            <person name="Lv X."/>
            <person name="Huang L."/>
            <person name="Zhou J."/>
            <person name="Hu Y."/>
            <person name="Li R."/>
            <person name="Zhang F."/>
            <person name="Lei H."/>
            <person name="Li X."/>
            <person name="Hu X."/>
            <person name="Liang C."/>
            <person name="Xu J."/>
            <person name="Wu Z."/>
            <person name="Yu X."/>
        </authorList>
    </citation>
    <scope>NUCLEOTIDE SEQUENCE</scope>
    <source>
        <strain>Henan</strain>
    </source>
</reference>
<evidence type="ECO:0000313" key="17">
    <source>
        <dbReference type="EMBL" id="GAA54606.1"/>
    </source>
</evidence>
<accession>G7YNS5</accession>
<evidence type="ECO:0000256" key="14">
    <source>
        <dbReference type="ARBA" id="ARBA00023239"/>
    </source>
</evidence>
<keyword evidence="13 15" id="KW-0275">Fatty acid biosynthesis</keyword>
<dbReference type="SUPFAM" id="SSF49764">
    <property type="entry name" value="HSP20-like chaperones"/>
    <property type="match status" value="1"/>
</dbReference>
<keyword evidence="11 15" id="KW-0443">Lipid metabolism</keyword>
<organism evidence="17 18">
    <name type="scientific">Clonorchis sinensis</name>
    <name type="common">Chinese liver fluke</name>
    <dbReference type="NCBI Taxonomy" id="79923"/>
    <lineage>
        <taxon>Eukaryota</taxon>
        <taxon>Metazoa</taxon>
        <taxon>Spiralia</taxon>
        <taxon>Lophotrochozoa</taxon>
        <taxon>Platyhelminthes</taxon>
        <taxon>Trematoda</taxon>
        <taxon>Digenea</taxon>
        <taxon>Opisthorchiida</taxon>
        <taxon>Opisthorchiata</taxon>
        <taxon>Opisthorchiidae</taxon>
        <taxon>Clonorchis</taxon>
    </lineage>
</organism>
<keyword evidence="14 15" id="KW-0456">Lyase</keyword>
<dbReference type="UniPathway" id="UPA00094"/>
<evidence type="ECO:0000256" key="9">
    <source>
        <dbReference type="ARBA" id="ARBA00022989"/>
    </source>
</evidence>
<sequence>MGDTPVTRHPFVKWGQNETHVFLSVQLGDAEDVAVDITDEWLTFAAVGNGALGREQYRFRLDYYLPIVAKQSRYTVTGRAILIRLRKELKDAWPRLTIQSEKLPWAHLDFDLYQFDASDEEPSGDEAEGDVKVKVIRPTKEERELHNAEMRAIEMEEEWEAFLKVLKHPLTIYLLLFNLFQFAGFLSVFGSLVLVLLKVEGYVPRDWFESSISRLAVVQLLAFLEPLHVCLRWVRGGLLASLLQVSGRALVLFLIVVPHKELHTDSSVFWLFFVWSAIEVQRYPFYICSLLGYKNGLLTYLRYTSWIPLYPIGFMCEGRFFLISVCKLIVRALPWLIKSRRFSYSMPNALNMAFDFPLFLHAYLVGMTAGFYFLMRYMYGQRRRVLGPRPRVGADQMGFFSYIPFLRSMVGSKSSASPKPRFSTGPESGTDTSRVIGVYGSISRMPSIGTAEKCKSHSSLAVLVEDDRTTASLKPERTVFVFTLNAFDRGDGLLQSFSETDLRGRPFVQTYFCYESLPGGFLLVTLKKPKKWSWRNYITPRFISSVVMAFMELQWNKIHVRASSLLANIYLLGRSAEEALYGYFIFTENIKVLISRISCSVTQTLKEQTSGKDTLEQKGMPAPFNSPPHRNQEHLNCSISEANQDLIAVDVVASKLQASEGLPLLHENSHAVRVPYSEVVSRVSETARVCNDPLGGEYRQRIQNRQEIHPQGFRAVNQMFGRELEIAKHVRTRNERRSDMPTTKQIVSDCVRITSAFRTDDSVRSASGLHATPAHQIEPASSDISKSIFKPRRPDDLAVFNVHTLKQSDTKREKRLANFVPALIAAPDSPKQVQKQIPKWDLEIINRNAVPLSEGSRSARYYRPIVCVL</sequence>
<evidence type="ECO:0000256" key="4">
    <source>
        <dbReference type="ARBA" id="ARBA00013122"/>
    </source>
</evidence>
<dbReference type="EMBL" id="DF143907">
    <property type="protein sequence ID" value="GAA54606.1"/>
    <property type="molecule type" value="Genomic_DNA"/>
</dbReference>
<dbReference type="Gene3D" id="2.60.40.790">
    <property type="match status" value="1"/>
</dbReference>
<dbReference type="Proteomes" id="UP000008909">
    <property type="component" value="Unassembled WGS sequence"/>
</dbReference>
<dbReference type="Pfam" id="PF04387">
    <property type="entry name" value="PTPLA"/>
    <property type="match status" value="1"/>
</dbReference>
<dbReference type="GO" id="GO:0102158">
    <property type="term" value="F:very-long-chain (3R)-3-hydroxyacyl-CoA dehydratase activity"/>
    <property type="evidence" value="ECO:0007669"/>
    <property type="project" value="UniProtKB-EC"/>
</dbReference>
<dbReference type="InterPro" id="IPR007052">
    <property type="entry name" value="CS_dom"/>
</dbReference>
<dbReference type="InterPro" id="IPR008978">
    <property type="entry name" value="HSP20-like_chaperone"/>
</dbReference>
<dbReference type="CDD" id="cd06465">
    <property type="entry name" value="p23_hB-ind1_like"/>
    <property type="match status" value="1"/>
</dbReference>
<keyword evidence="8 15" id="KW-0276">Fatty acid metabolism</keyword>
<comment type="similarity">
    <text evidence="3 15">Belongs to the very long-chain fatty acids dehydratase HACD family.</text>
</comment>
<evidence type="ECO:0000256" key="15">
    <source>
        <dbReference type="RuleBase" id="RU363109"/>
    </source>
</evidence>
<evidence type="ECO:0000256" key="5">
    <source>
        <dbReference type="ARBA" id="ARBA00022516"/>
    </source>
</evidence>
<evidence type="ECO:0000259" key="16">
    <source>
        <dbReference type="PROSITE" id="PS51203"/>
    </source>
</evidence>
<comment type="catalytic activity">
    <reaction evidence="15">
        <text>a very-long-chain (3R)-3-hydroxyacyl-CoA = a very-long-chain (2E)-enoyl-CoA + H2O</text>
        <dbReference type="Rhea" id="RHEA:45812"/>
        <dbReference type="ChEBI" id="CHEBI:15377"/>
        <dbReference type="ChEBI" id="CHEBI:83728"/>
        <dbReference type="ChEBI" id="CHEBI:85440"/>
        <dbReference type="EC" id="4.2.1.134"/>
    </reaction>
</comment>
<keyword evidence="12 15" id="KW-0472">Membrane</keyword>
<keyword evidence="6 15" id="KW-0812">Transmembrane</keyword>
<keyword evidence="18" id="KW-1185">Reference proteome</keyword>
<feature type="non-terminal residue" evidence="17">
    <location>
        <position position="869"/>
    </location>
</feature>
<keyword evidence="10" id="KW-0175">Coiled coil</keyword>
<dbReference type="GO" id="GO:0030148">
    <property type="term" value="P:sphingolipid biosynthetic process"/>
    <property type="evidence" value="ECO:0007669"/>
    <property type="project" value="TreeGrafter"/>
</dbReference>
<protein>
    <recommendedName>
        <fullName evidence="4 15">Very-long-chain (3R)-3-hydroxyacyl-CoA dehydratase</fullName>
        <ecNumber evidence="4 15">4.2.1.134</ecNumber>
    </recommendedName>
</protein>
<name>G7YNS5_CLOSI</name>
<feature type="transmembrane region" description="Helical" evidence="15">
    <location>
        <begin position="320"/>
        <end position="337"/>
    </location>
</feature>
<dbReference type="GO" id="GO:0042761">
    <property type="term" value="P:very long-chain fatty acid biosynthetic process"/>
    <property type="evidence" value="ECO:0007669"/>
    <property type="project" value="TreeGrafter"/>
</dbReference>
<feature type="transmembrane region" description="Helical" evidence="15">
    <location>
        <begin position="357"/>
        <end position="375"/>
    </location>
</feature>
<dbReference type="AlphaFoldDB" id="G7YNS5"/>
<evidence type="ECO:0000256" key="2">
    <source>
        <dbReference type="ARBA" id="ARBA00005194"/>
    </source>
</evidence>
<evidence type="ECO:0000256" key="6">
    <source>
        <dbReference type="ARBA" id="ARBA00022692"/>
    </source>
</evidence>
<comment type="caution">
    <text evidence="15">Lacks conserved residue(s) required for the propagation of feature annotation.</text>
</comment>
<keyword evidence="5 15" id="KW-0444">Lipid biosynthesis</keyword>
<comment type="function">
    <text evidence="15">Catalyzes the third of the four reactions of the long-chain fatty acids elongation cycle. This endoplasmic reticulum-bound enzymatic process, allows the addition of two carbons to the chain of long- and very long-chain fatty acids/VLCFAs per cycle. This enzyme catalyzes the dehydration of the 3-hydroxyacyl-CoA intermediate into trans-2,3-enoyl-CoA, within each cycle of fatty acid elongation. Thereby, it participates to the production of VLCFAs of different chain lengths that are involved in multiple biological processes as precursors of membrane lipids and lipid mediators.</text>
</comment>
<evidence type="ECO:0000256" key="10">
    <source>
        <dbReference type="ARBA" id="ARBA00023054"/>
    </source>
</evidence>
<dbReference type="GO" id="GO:0005789">
    <property type="term" value="C:endoplasmic reticulum membrane"/>
    <property type="evidence" value="ECO:0007669"/>
    <property type="project" value="UniProtKB-SubCell"/>
</dbReference>
<reference evidence="17" key="1">
    <citation type="journal article" date="2011" name="Genome Biol.">
        <title>The draft genome of the carcinogenic human liver fluke Clonorchis sinensis.</title>
        <authorList>
            <person name="Wang X."/>
            <person name="Chen W."/>
            <person name="Huang Y."/>
            <person name="Sun J."/>
            <person name="Men J."/>
            <person name="Liu H."/>
            <person name="Luo F."/>
            <person name="Guo L."/>
            <person name="Lv X."/>
            <person name="Deng C."/>
            <person name="Zhou C."/>
            <person name="Fan Y."/>
            <person name="Li X."/>
            <person name="Huang L."/>
            <person name="Hu Y."/>
            <person name="Liang C."/>
            <person name="Hu X."/>
            <person name="Xu J."/>
            <person name="Yu X."/>
        </authorList>
    </citation>
    <scope>NUCLEOTIDE SEQUENCE [LARGE SCALE GENOMIC DNA]</scope>
    <source>
        <strain evidence="17">Henan</strain>
    </source>
</reference>
<dbReference type="EC" id="4.2.1.134" evidence="4 15"/>
<evidence type="ECO:0000256" key="3">
    <source>
        <dbReference type="ARBA" id="ARBA00007811"/>
    </source>
</evidence>
<evidence type="ECO:0000313" key="18">
    <source>
        <dbReference type="Proteomes" id="UP000008909"/>
    </source>
</evidence>
<dbReference type="PANTHER" id="PTHR11035">
    <property type="entry name" value="VERY-LONG-CHAIN (3R)-3-HYDROXYACYL-COA DEHYDRATASE"/>
    <property type="match status" value="1"/>
</dbReference>
<dbReference type="PANTHER" id="PTHR11035:SF35">
    <property type="entry name" value="VERY-LONG-CHAIN (3R)-3-HYDROXYACYL-COA DEHYDRATASE"/>
    <property type="match status" value="1"/>
</dbReference>
<evidence type="ECO:0000256" key="11">
    <source>
        <dbReference type="ARBA" id="ARBA00023098"/>
    </source>
</evidence>
<keyword evidence="7 15" id="KW-0256">Endoplasmic reticulum</keyword>
<gene>
    <name evidence="17" type="ORF">CLF_104194</name>
</gene>
<dbReference type="PROSITE" id="PS51203">
    <property type="entry name" value="CS"/>
    <property type="match status" value="1"/>
</dbReference>
<comment type="pathway">
    <text evidence="2 15">Lipid metabolism; fatty acid biosynthesis.</text>
</comment>
<evidence type="ECO:0000256" key="12">
    <source>
        <dbReference type="ARBA" id="ARBA00023136"/>
    </source>
</evidence>
<dbReference type="InterPro" id="IPR007482">
    <property type="entry name" value="Tyr_Pase-like_PTPLA"/>
</dbReference>
<evidence type="ECO:0000256" key="13">
    <source>
        <dbReference type="ARBA" id="ARBA00023160"/>
    </source>
</evidence>
<feature type="domain" description="CS" evidence="16">
    <location>
        <begin position="7"/>
        <end position="97"/>
    </location>
</feature>